<evidence type="ECO:0000313" key="4">
    <source>
        <dbReference type="Proteomes" id="UP001151760"/>
    </source>
</evidence>
<dbReference type="Proteomes" id="UP001151760">
    <property type="component" value="Unassembled WGS sequence"/>
</dbReference>
<gene>
    <name evidence="3" type="ORF">Tco_0706496</name>
</gene>
<reference evidence="3" key="1">
    <citation type="journal article" date="2022" name="Int. J. Mol. Sci.">
        <title>Draft Genome of Tanacetum Coccineum: Genomic Comparison of Closely Related Tanacetum-Family Plants.</title>
        <authorList>
            <person name="Yamashiro T."/>
            <person name="Shiraishi A."/>
            <person name="Nakayama K."/>
            <person name="Satake H."/>
        </authorList>
    </citation>
    <scope>NUCLEOTIDE SEQUENCE</scope>
</reference>
<keyword evidence="1" id="KW-0175">Coiled coil</keyword>
<protein>
    <submittedName>
        <fullName evidence="3">Uncharacterized protein</fullName>
    </submittedName>
</protein>
<feature type="region of interest" description="Disordered" evidence="2">
    <location>
        <begin position="176"/>
        <end position="227"/>
    </location>
</feature>
<feature type="compositionally biased region" description="Basic residues" evidence="2">
    <location>
        <begin position="176"/>
        <end position="195"/>
    </location>
</feature>
<dbReference type="InterPro" id="IPR038077">
    <property type="entry name" value="Troponin_sf"/>
</dbReference>
<organism evidence="3 4">
    <name type="scientific">Tanacetum coccineum</name>
    <dbReference type="NCBI Taxonomy" id="301880"/>
    <lineage>
        <taxon>Eukaryota</taxon>
        <taxon>Viridiplantae</taxon>
        <taxon>Streptophyta</taxon>
        <taxon>Embryophyta</taxon>
        <taxon>Tracheophyta</taxon>
        <taxon>Spermatophyta</taxon>
        <taxon>Magnoliopsida</taxon>
        <taxon>eudicotyledons</taxon>
        <taxon>Gunneridae</taxon>
        <taxon>Pentapetalae</taxon>
        <taxon>asterids</taxon>
        <taxon>campanulids</taxon>
        <taxon>Asterales</taxon>
        <taxon>Asteraceae</taxon>
        <taxon>Asteroideae</taxon>
        <taxon>Anthemideae</taxon>
        <taxon>Anthemidinae</taxon>
        <taxon>Tanacetum</taxon>
    </lineage>
</organism>
<evidence type="ECO:0000313" key="3">
    <source>
        <dbReference type="EMBL" id="GJS73655.1"/>
    </source>
</evidence>
<keyword evidence="4" id="KW-1185">Reference proteome</keyword>
<accession>A0ABQ4Y8F2</accession>
<reference evidence="3" key="2">
    <citation type="submission" date="2022-01" db="EMBL/GenBank/DDBJ databases">
        <authorList>
            <person name="Yamashiro T."/>
            <person name="Shiraishi A."/>
            <person name="Satake H."/>
            <person name="Nakayama K."/>
        </authorList>
    </citation>
    <scope>NUCLEOTIDE SEQUENCE</scope>
</reference>
<dbReference type="SUPFAM" id="SSF90250">
    <property type="entry name" value="Troponin coil-coiled subunits"/>
    <property type="match status" value="1"/>
</dbReference>
<name>A0ABQ4Y8F2_9ASTR</name>
<evidence type="ECO:0000256" key="2">
    <source>
        <dbReference type="SAM" id="MobiDB-lite"/>
    </source>
</evidence>
<evidence type="ECO:0000256" key="1">
    <source>
        <dbReference type="SAM" id="Coils"/>
    </source>
</evidence>
<feature type="compositionally biased region" description="Basic and acidic residues" evidence="2">
    <location>
        <begin position="197"/>
        <end position="222"/>
    </location>
</feature>
<dbReference type="EMBL" id="BQNB010010170">
    <property type="protein sequence ID" value="GJS73655.1"/>
    <property type="molecule type" value="Genomic_DNA"/>
</dbReference>
<feature type="region of interest" description="Disordered" evidence="2">
    <location>
        <begin position="93"/>
        <end position="131"/>
    </location>
</feature>
<sequence length="385" mass="43817">MVALKFASSHNMQFWTTAKVQTVNREVQIQALVDKKKVIITETSIRKDLQPADENGTECLPNATIFAELERMGQGKDFSDRDTTLFQTMMVQSQEEGEGYDSQPSGPTEPMADETENVKSVPTHSNDPLLSGKDRLKLNELMELGTTLSQRVHDLENTKTSQAIEITKLKERVKKLERRNKSRTPGIKRLRKVSRTTRIDSSEDKGLGDQKDASKQGRKIADIDTDEEQEVEVEKVVSTAEVTTTSAITTTVYELTLAQTLIEIKAAKPKAKDKGKAKMVEPEKPLKKKDQILINEEIAQILQEELQAELEEEERLARQKEEDANIPEWDNVQAIINADYELAARLQAQEQEELTIDKRSNMFVELIDKRKKHFARLRAKEQRTK</sequence>
<feature type="compositionally biased region" description="Polar residues" evidence="2">
    <location>
        <begin position="118"/>
        <end position="128"/>
    </location>
</feature>
<comment type="caution">
    <text evidence="3">The sequence shown here is derived from an EMBL/GenBank/DDBJ whole genome shotgun (WGS) entry which is preliminary data.</text>
</comment>
<proteinExistence type="predicted"/>
<feature type="coiled-coil region" evidence="1">
    <location>
        <begin position="294"/>
        <end position="323"/>
    </location>
</feature>